<organism evidence="14 15">
    <name type="scientific">Roseibium litorale</name>
    <dbReference type="NCBI Taxonomy" id="2803841"/>
    <lineage>
        <taxon>Bacteria</taxon>
        <taxon>Pseudomonadati</taxon>
        <taxon>Pseudomonadota</taxon>
        <taxon>Alphaproteobacteria</taxon>
        <taxon>Hyphomicrobiales</taxon>
        <taxon>Stappiaceae</taxon>
        <taxon>Roseibium</taxon>
    </lineage>
</organism>
<evidence type="ECO:0000256" key="6">
    <source>
        <dbReference type="ARBA" id="ARBA00022960"/>
    </source>
</evidence>
<keyword evidence="4 12" id="KW-0132">Cell division</keyword>
<dbReference type="HAMAP" id="MF_00111">
    <property type="entry name" value="MurA"/>
    <property type="match status" value="1"/>
</dbReference>
<evidence type="ECO:0000259" key="13">
    <source>
        <dbReference type="Pfam" id="PF00275"/>
    </source>
</evidence>
<dbReference type="GO" id="GO:0008760">
    <property type="term" value="F:UDP-N-acetylglucosamine 1-carboxyvinyltransferase activity"/>
    <property type="evidence" value="ECO:0007669"/>
    <property type="project" value="UniProtKB-EC"/>
</dbReference>
<dbReference type="InterPro" id="IPR013792">
    <property type="entry name" value="RNA3'P_cycl/enolpyr_Trfase_a/b"/>
</dbReference>
<dbReference type="EMBL" id="JACYXI010000028">
    <property type="protein sequence ID" value="MBD8894337.1"/>
    <property type="molecule type" value="Genomic_DNA"/>
</dbReference>
<feature type="active site" description="Proton donor" evidence="12">
    <location>
        <position position="126"/>
    </location>
</feature>
<dbReference type="Pfam" id="PF00275">
    <property type="entry name" value="EPSP_synthase"/>
    <property type="match status" value="1"/>
</dbReference>
<feature type="binding site" evidence="12">
    <location>
        <begin position="22"/>
        <end position="23"/>
    </location>
    <ligand>
        <name>phosphoenolpyruvate</name>
        <dbReference type="ChEBI" id="CHEBI:58702"/>
    </ligand>
</feature>
<keyword evidence="6 12" id="KW-0133">Cell shape</keyword>
<proteinExistence type="inferred from homology"/>
<evidence type="ECO:0000256" key="10">
    <source>
        <dbReference type="ARBA" id="ARBA00038367"/>
    </source>
</evidence>
<evidence type="ECO:0000256" key="2">
    <source>
        <dbReference type="ARBA" id="ARBA00004752"/>
    </source>
</evidence>
<dbReference type="RefSeq" id="WP_192151204.1">
    <property type="nucleotide sequence ID" value="NZ_JACYXI010000028.1"/>
</dbReference>
<reference evidence="15" key="1">
    <citation type="submission" date="2020-09" db="EMBL/GenBank/DDBJ databases">
        <title>The genome sequence of strain Labrenzia suaedae 4C16A.</title>
        <authorList>
            <person name="Liu Y."/>
        </authorList>
    </citation>
    <scope>NUCLEOTIDE SEQUENCE [LARGE SCALE GENOMIC DNA]</scope>
    <source>
        <strain evidence="15">4C16A</strain>
    </source>
</reference>
<feature type="binding site" evidence="12">
    <location>
        <position position="102"/>
    </location>
    <ligand>
        <name>UDP-N-acetyl-alpha-D-glucosamine</name>
        <dbReference type="ChEBI" id="CHEBI:57705"/>
    </ligand>
</feature>
<comment type="function">
    <text evidence="12">Cell wall formation. Adds enolpyruvyl to UDP-N-acetylglucosamine.</text>
</comment>
<dbReference type="InterPro" id="IPR050068">
    <property type="entry name" value="MurA_subfamily"/>
</dbReference>
<comment type="similarity">
    <text evidence="10 12">Belongs to the EPSP synthase family. MurA subfamily.</text>
</comment>
<sequence length="429" mass="45607">MDSIKVVGGSALNGVIPISGAKNAALPLMIASLLTDETLTLSNVPRLRDVALLTQILQNHGVDYSVNGKRNGQDELEGQTLHLTAREIVDTTAPYELVSKMRASFWVVGPLLARMREARVSLPGGCAIGTRPVDFFIDGLKALGADIDIEAGYVVVKAPQGLTGNRVVFPKVSVGATHTIMMAATLAHGETEIVNAACEPEVVDLANCLKAMGAQIEGAGTPTIRIQGVKRLHGAHHAVVADRIETGTYAMAVAMTGGDVLLQGARADLLESAIEILRQTGADITETPEGLRVYRNGNGIQPVDITTAPFPGFPTDLQAQFMALMTRAGGRSCITETIFENRFMHVQELARLGAQIHIDGRTAIVDGVNTLRGAPVMATDLRASVSLVIAGLAAEGETHVSRVYHLDRGFERLEDKLTRCGAQIERISG</sequence>
<evidence type="ECO:0000313" key="15">
    <source>
        <dbReference type="Proteomes" id="UP000632063"/>
    </source>
</evidence>
<evidence type="ECO:0000256" key="5">
    <source>
        <dbReference type="ARBA" id="ARBA00022679"/>
    </source>
</evidence>
<evidence type="ECO:0000313" key="14">
    <source>
        <dbReference type="EMBL" id="MBD8894337.1"/>
    </source>
</evidence>
<dbReference type="NCBIfam" id="TIGR01072">
    <property type="entry name" value="murA"/>
    <property type="match status" value="1"/>
</dbReference>
<keyword evidence="15" id="KW-1185">Reference proteome</keyword>
<feature type="binding site" evidence="12">
    <location>
        <position position="316"/>
    </location>
    <ligand>
        <name>UDP-N-acetyl-alpha-D-glucosamine</name>
        <dbReference type="ChEBI" id="CHEBI:57705"/>
    </ligand>
</feature>
<evidence type="ECO:0000256" key="3">
    <source>
        <dbReference type="ARBA" id="ARBA00022490"/>
    </source>
</evidence>
<dbReference type="PANTHER" id="PTHR43783:SF1">
    <property type="entry name" value="UDP-N-ACETYLGLUCOSAMINE 1-CARBOXYVINYLTRANSFERASE"/>
    <property type="match status" value="1"/>
</dbReference>
<keyword evidence="5 12" id="KW-0808">Transferase</keyword>
<keyword evidence="8 12" id="KW-0131">Cell cycle</keyword>
<evidence type="ECO:0000256" key="4">
    <source>
        <dbReference type="ARBA" id="ARBA00022618"/>
    </source>
</evidence>
<dbReference type="NCBIfam" id="NF006873">
    <property type="entry name" value="PRK09369.1"/>
    <property type="match status" value="1"/>
</dbReference>
<evidence type="ECO:0000256" key="8">
    <source>
        <dbReference type="ARBA" id="ARBA00023306"/>
    </source>
</evidence>
<gene>
    <name evidence="12 14" type="primary">murA</name>
    <name evidence="14" type="ORF">IG616_22575</name>
</gene>
<dbReference type="InterPro" id="IPR001986">
    <property type="entry name" value="Enolpyruvate_Tfrase_dom"/>
</dbReference>
<dbReference type="Gene3D" id="3.65.10.10">
    <property type="entry name" value="Enolpyruvate transferase domain"/>
    <property type="match status" value="2"/>
</dbReference>
<name>A0ABR9CU17_9HYPH</name>
<feature type="modified residue" description="2-(S-cysteinyl)pyruvic acid O-phosphothioketal" evidence="12">
    <location>
        <position position="126"/>
    </location>
</feature>
<comment type="subcellular location">
    <subcellularLocation>
        <location evidence="1 12">Cytoplasm</location>
    </subcellularLocation>
</comment>
<comment type="catalytic activity">
    <reaction evidence="11 12">
        <text>phosphoenolpyruvate + UDP-N-acetyl-alpha-D-glucosamine = UDP-N-acetyl-3-O-(1-carboxyvinyl)-alpha-D-glucosamine + phosphate</text>
        <dbReference type="Rhea" id="RHEA:18681"/>
        <dbReference type="ChEBI" id="CHEBI:43474"/>
        <dbReference type="ChEBI" id="CHEBI:57705"/>
        <dbReference type="ChEBI" id="CHEBI:58702"/>
        <dbReference type="ChEBI" id="CHEBI:68483"/>
        <dbReference type="EC" id="2.5.1.7"/>
    </reaction>
</comment>
<evidence type="ECO:0000256" key="11">
    <source>
        <dbReference type="ARBA" id="ARBA00047527"/>
    </source>
</evidence>
<reference evidence="14 15" key="2">
    <citation type="journal article" date="2021" name="Int. J. Syst. Evol. Microbiol.">
        <title>Roseibium litorale sp. nov., isolated from a tidal flat sediment and proposal for the reclassification of Labrenzia polysiphoniae as Roseibium polysiphoniae comb. nov.</title>
        <authorList>
            <person name="Liu Y."/>
            <person name="Pei T."/>
            <person name="Du J."/>
            <person name="Chao M."/>
            <person name="Deng M.R."/>
            <person name="Zhu H."/>
        </authorList>
    </citation>
    <scope>NUCLEOTIDE SEQUENCE [LARGE SCALE GENOMIC DNA]</scope>
    <source>
        <strain evidence="14 15">4C16A</strain>
    </source>
</reference>
<dbReference type="PANTHER" id="PTHR43783">
    <property type="entry name" value="UDP-N-ACETYLGLUCOSAMINE 1-CARBOXYVINYLTRANSFERASE"/>
    <property type="match status" value="1"/>
</dbReference>
<keyword evidence="12" id="KW-0670">Pyruvate</keyword>
<accession>A0ABR9CU17</accession>
<keyword evidence="9 12" id="KW-0961">Cell wall biogenesis/degradation</keyword>
<keyword evidence="3 12" id="KW-0963">Cytoplasm</keyword>
<evidence type="ECO:0000256" key="1">
    <source>
        <dbReference type="ARBA" id="ARBA00004496"/>
    </source>
</evidence>
<comment type="caution">
    <text evidence="14">The sequence shown here is derived from an EMBL/GenBank/DDBJ whole genome shotgun (WGS) entry which is preliminary data.</text>
</comment>
<dbReference type="SUPFAM" id="SSF55205">
    <property type="entry name" value="EPT/RTPC-like"/>
    <property type="match status" value="1"/>
</dbReference>
<feature type="binding site" evidence="12">
    <location>
        <position position="338"/>
    </location>
    <ligand>
        <name>UDP-N-acetyl-alpha-D-glucosamine</name>
        <dbReference type="ChEBI" id="CHEBI:57705"/>
    </ligand>
</feature>
<feature type="binding site" evidence="12">
    <location>
        <begin position="171"/>
        <end position="174"/>
    </location>
    <ligand>
        <name>UDP-N-acetyl-alpha-D-glucosamine</name>
        <dbReference type="ChEBI" id="CHEBI:57705"/>
    </ligand>
</feature>
<comment type="pathway">
    <text evidence="2 12">Cell wall biogenesis; peptidoglycan biosynthesis.</text>
</comment>
<dbReference type="EC" id="2.5.1.7" evidence="12"/>
<evidence type="ECO:0000256" key="12">
    <source>
        <dbReference type="HAMAP-Rule" id="MF_00111"/>
    </source>
</evidence>
<evidence type="ECO:0000256" key="7">
    <source>
        <dbReference type="ARBA" id="ARBA00022984"/>
    </source>
</evidence>
<dbReference type="InterPro" id="IPR036968">
    <property type="entry name" value="Enolpyruvate_Tfrase_sf"/>
</dbReference>
<protein>
    <recommendedName>
        <fullName evidence="12">UDP-N-acetylglucosamine 1-carboxyvinyltransferase</fullName>
        <ecNumber evidence="12">2.5.1.7</ecNumber>
    </recommendedName>
    <alternativeName>
        <fullName evidence="12">Enoylpyruvate transferase</fullName>
    </alternativeName>
    <alternativeName>
        <fullName evidence="12">UDP-N-acetylglucosamine enolpyruvyl transferase</fullName>
        <shortName evidence="12">EPT</shortName>
    </alternativeName>
</protein>
<comment type="caution">
    <text evidence="12">Lacks conserved residue(s) required for the propagation of feature annotation.</text>
</comment>
<feature type="domain" description="Enolpyruvate transferase" evidence="13">
    <location>
        <begin position="8"/>
        <end position="417"/>
    </location>
</feature>
<dbReference type="InterPro" id="IPR005750">
    <property type="entry name" value="UDP_GlcNAc_COvinyl_MurA"/>
</dbReference>
<evidence type="ECO:0000256" key="9">
    <source>
        <dbReference type="ARBA" id="ARBA00023316"/>
    </source>
</evidence>
<keyword evidence="7 12" id="KW-0573">Peptidoglycan synthesis</keyword>
<dbReference type="Proteomes" id="UP000632063">
    <property type="component" value="Unassembled WGS sequence"/>
</dbReference>
<dbReference type="CDD" id="cd01555">
    <property type="entry name" value="UdpNAET"/>
    <property type="match status" value="1"/>
</dbReference>